<gene>
    <name evidence="1" type="ORF">ARHIZOSPH14_02150</name>
</gene>
<dbReference type="Pfam" id="PF13830">
    <property type="entry name" value="DUF4192"/>
    <property type="match status" value="2"/>
</dbReference>
<proteinExistence type="predicted"/>
<dbReference type="InterPro" id="IPR025447">
    <property type="entry name" value="DUF4192"/>
</dbReference>
<accession>A0A9W6CY42</accession>
<keyword evidence="2" id="KW-1185">Reference proteome</keyword>
<reference evidence="1" key="1">
    <citation type="submission" date="2022-12" db="EMBL/GenBank/DDBJ databases">
        <title>Reference genome sequencing for broad-spectrum identification of bacterial and archaeal isolates by mass spectrometry.</title>
        <authorList>
            <person name="Sekiguchi Y."/>
            <person name="Tourlousse D.M."/>
        </authorList>
    </citation>
    <scope>NUCLEOTIDE SEQUENCE</scope>
    <source>
        <strain evidence="1">14</strain>
    </source>
</reference>
<dbReference type="AlphaFoldDB" id="A0A9W6CY42"/>
<protein>
    <recommendedName>
        <fullName evidence="3">DUF4192 family protein</fullName>
    </recommendedName>
</protein>
<name>A0A9W6CY42_9MICO</name>
<comment type="caution">
    <text evidence="1">The sequence shown here is derived from an EMBL/GenBank/DDBJ whole genome shotgun (WGS) entry which is preliminary data.</text>
</comment>
<organism evidence="1 2">
    <name type="scientific">Agromyces rhizosphaerae</name>
    <dbReference type="NCBI Taxonomy" id="88374"/>
    <lineage>
        <taxon>Bacteria</taxon>
        <taxon>Bacillati</taxon>
        <taxon>Actinomycetota</taxon>
        <taxon>Actinomycetes</taxon>
        <taxon>Micrococcales</taxon>
        <taxon>Microbacteriaceae</taxon>
        <taxon>Agromyces</taxon>
    </lineage>
</organism>
<evidence type="ECO:0008006" key="3">
    <source>
        <dbReference type="Google" id="ProtNLM"/>
    </source>
</evidence>
<sequence>MTAPDFRIRQPQDLIAVAAELVGFRPERSVVCVAVRHDRRSAAIRCDLPPDPRRRDGELAVTRALDAMLQRVGAVEAVVVIVYPPETFAAERGIPRPTLGRSVHSALARAGHPVVDVLCVAGDGWGSYLDDGCPREGRPLEEVEASPLAARQTVRSAATPDSLAALPRVDAGFARAVRDACDAVFDRLRHPRGAAFGPAGTSGDAREVPDPVELVEELVGWEPGRADAARLGRLLAVLQVPSHRDVVLLQVAFGRDVGLVAAEREEVYALRRLVTGRAMDDLVAEDLARGPHADDVVLQDLLMGCGGRTPDVRRIDAAIEVLRLLVACAEPEDRVDPLCILAWLSWARGRGSIAAAYLDRAGEIDPGHGMADVLRAIIGAGRVPEWSYLEPDDEPVPAT</sequence>
<evidence type="ECO:0000313" key="1">
    <source>
        <dbReference type="EMBL" id="GLI25973.1"/>
    </source>
</evidence>
<evidence type="ECO:0000313" key="2">
    <source>
        <dbReference type="Proteomes" id="UP001144396"/>
    </source>
</evidence>
<dbReference type="Proteomes" id="UP001144396">
    <property type="component" value="Unassembled WGS sequence"/>
</dbReference>
<dbReference type="EMBL" id="BSDP01000001">
    <property type="protein sequence ID" value="GLI25973.1"/>
    <property type="molecule type" value="Genomic_DNA"/>
</dbReference>
<dbReference type="RefSeq" id="WP_281881975.1">
    <property type="nucleotide sequence ID" value="NZ_BSDP01000001.1"/>
</dbReference>